<sequence length="355" mass="40179">MRISIVGAGNGGTTVGADLALKGHEVTLLKTSNKIHNKNYDFIIKNNYEVAIDRNNNVQKAKLSLVTTDFKAALQDAELIILYVQTNFQEEVIKKMAPYLSNQIILIEPGYLATLYFLKYCNCQKLTFAEAQSSPLDCRIIEPGKVKVLFENVRNPIGIYPKEREDRAFKVLGLLGYNFVKNKNIVEAALHNPNLIVHTIGAFMSIPRIEYTHGKNYWMYKEVFTPSVWNLVNGLDKEKIKIMKALGCDPVSYPEACKYRNSNDDRGAEEVFFDYANNHSASGPEKSDSRYITEDVPEGLVLMESLGEMLDINTPICTSIIKLSSCCLNRQFRDEGRSIEKIGKDNFKKILRNIN</sequence>
<proteinExistence type="predicted"/>
<dbReference type="InterPro" id="IPR008927">
    <property type="entry name" value="6-PGluconate_DH-like_C_sf"/>
</dbReference>
<dbReference type="EMBL" id="FOMG01000004">
    <property type="protein sequence ID" value="SFC48033.1"/>
    <property type="molecule type" value="Genomic_DNA"/>
</dbReference>
<dbReference type="AlphaFoldDB" id="A0A1I1JQ86"/>
<dbReference type="RefSeq" id="WP_090089015.1">
    <property type="nucleotide sequence ID" value="NZ_FOMG01000004.1"/>
</dbReference>
<evidence type="ECO:0000313" key="3">
    <source>
        <dbReference type="EMBL" id="SFC48033.1"/>
    </source>
</evidence>
<dbReference type="GO" id="GO:0016491">
    <property type="term" value="F:oxidoreductase activity"/>
    <property type="evidence" value="ECO:0007669"/>
    <property type="project" value="InterPro"/>
</dbReference>
<dbReference type="STRING" id="119641.SAMN05421842_10437"/>
<dbReference type="Proteomes" id="UP000199263">
    <property type="component" value="Unassembled WGS sequence"/>
</dbReference>
<dbReference type="SUPFAM" id="SSF51735">
    <property type="entry name" value="NAD(P)-binding Rossmann-fold domains"/>
    <property type="match status" value="1"/>
</dbReference>
<dbReference type="InterPro" id="IPR003421">
    <property type="entry name" value="Opine_DH"/>
</dbReference>
<dbReference type="Gene3D" id="1.10.1040.10">
    <property type="entry name" value="N-(1-d-carboxylethyl)-l-norvaline Dehydrogenase, domain 2"/>
    <property type="match status" value="1"/>
</dbReference>
<feature type="domain" description="Opine dehydrogenase" evidence="1">
    <location>
        <begin position="183"/>
        <end position="325"/>
    </location>
</feature>
<dbReference type="Pfam" id="PF02317">
    <property type="entry name" value="Octopine_DH"/>
    <property type="match status" value="1"/>
</dbReference>
<dbReference type="OrthoDB" id="1073746at2"/>
<dbReference type="SUPFAM" id="SSF48179">
    <property type="entry name" value="6-phosphogluconate dehydrogenase C-terminal domain-like"/>
    <property type="match status" value="1"/>
</dbReference>
<evidence type="ECO:0000259" key="2">
    <source>
        <dbReference type="Pfam" id="PF02558"/>
    </source>
</evidence>
<evidence type="ECO:0000313" key="4">
    <source>
        <dbReference type="Proteomes" id="UP000199263"/>
    </source>
</evidence>
<gene>
    <name evidence="3" type="ORF">SAMN05421842_10437</name>
</gene>
<dbReference type="Pfam" id="PF02558">
    <property type="entry name" value="ApbA"/>
    <property type="match status" value="1"/>
</dbReference>
<dbReference type="PANTHER" id="PTHR38015:SF1">
    <property type="entry name" value="OPINE DEHYDROGENASE DOMAIN-CONTAINING PROTEIN"/>
    <property type="match status" value="1"/>
</dbReference>
<dbReference type="InterPro" id="IPR036291">
    <property type="entry name" value="NAD(P)-bd_dom_sf"/>
</dbReference>
<evidence type="ECO:0000259" key="1">
    <source>
        <dbReference type="Pfam" id="PF02317"/>
    </source>
</evidence>
<dbReference type="PANTHER" id="PTHR38015">
    <property type="entry name" value="BLR6086 PROTEIN"/>
    <property type="match status" value="1"/>
</dbReference>
<feature type="domain" description="Ketopantoate reductase N-terminal" evidence="2">
    <location>
        <begin position="3"/>
        <end position="107"/>
    </location>
</feature>
<dbReference type="InterPro" id="IPR013332">
    <property type="entry name" value="KPR_N"/>
</dbReference>
<dbReference type="InterPro" id="IPR051729">
    <property type="entry name" value="Opine/Lysopine_DH"/>
</dbReference>
<accession>A0A1I1JQ86</accession>
<name>A0A1I1JQ86_9CLOT</name>
<keyword evidence="4" id="KW-1185">Reference proteome</keyword>
<organism evidence="3 4">
    <name type="scientific">Clostridium uliginosum</name>
    <dbReference type="NCBI Taxonomy" id="119641"/>
    <lineage>
        <taxon>Bacteria</taxon>
        <taxon>Bacillati</taxon>
        <taxon>Bacillota</taxon>
        <taxon>Clostridia</taxon>
        <taxon>Eubacteriales</taxon>
        <taxon>Clostridiaceae</taxon>
        <taxon>Clostridium</taxon>
    </lineage>
</organism>
<dbReference type="Gene3D" id="3.40.50.720">
    <property type="entry name" value="NAD(P)-binding Rossmann-like Domain"/>
    <property type="match status" value="1"/>
</dbReference>
<protein>
    <submittedName>
        <fullName evidence="3">Opine dehydrogenase</fullName>
    </submittedName>
</protein>
<reference evidence="3 4" key="1">
    <citation type="submission" date="2016-10" db="EMBL/GenBank/DDBJ databases">
        <authorList>
            <person name="de Groot N.N."/>
        </authorList>
    </citation>
    <scope>NUCLEOTIDE SEQUENCE [LARGE SCALE GENOMIC DNA]</scope>
    <source>
        <strain evidence="3 4">DSM 12992</strain>
    </source>
</reference>
<dbReference type="InterPro" id="IPR013328">
    <property type="entry name" value="6PGD_dom2"/>
</dbReference>